<keyword evidence="1" id="KW-0547">Nucleotide-binding</keyword>
<dbReference type="InterPro" id="IPR027417">
    <property type="entry name" value="P-loop_NTPase"/>
</dbReference>
<dbReference type="InterPro" id="IPR013029">
    <property type="entry name" value="YchF_C"/>
</dbReference>
<dbReference type="AlphaFoldDB" id="A0A0F9DC47"/>
<dbReference type="Gene3D" id="3.10.20.30">
    <property type="match status" value="1"/>
</dbReference>
<dbReference type="Pfam" id="PF06071">
    <property type="entry name" value="YchF-GTPase_C"/>
    <property type="match status" value="1"/>
</dbReference>
<dbReference type="PANTHER" id="PTHR23305:SF18">
    <property type="entry name" value="OBG-TYPE G DOMAIN-CONTAINING PROTEIN"/>
    <property type="match status" value="1"/>
</dbReference>
<feature type="domain" description="TGS" evidence="3">
    <location>
        <begin position="45"/>
        <end position="128"/>
    </location>
</feature>
<dbReference type="SUPFAM" id="SSF81271">
    <property type="entry name" value="TGS-like"/>
    <property type="match status" value="1"/>
</dbReference>
<comment type="caution">
    <text evidence="4">The sequence shown here is derived from an EMBL/GenBank/DDBJ whole genome shotgun (WGS) entry which is preliminary data.</text>
</comment>
<dbReference type="GO" id="GO:0016887">
    <property type="term" value="F:ATP hydrolysis activity"/>
    <property type="evidence" value="ECO:0007669"/>
    <property type="project" value="TreeGrafter"/>
</dbReference>
<dbReference type="GO" id="GO:0005524">
    <property type="term" value="F:ATP binding"/>
    <property type="evidence" value="ECO:0007669"/>
    <property type="project" value="UniProtKB-KW"/>
</dbReference>
<evidence type="ECO:0000313" key="4">
    <source>
        <dbReference type="EMBL" id="KKL15336.1"/>
    </source>
</evidence>
<dbReference type="PANTHER" id="PTHR23305">
    <property type="entry name" value="OBG GTPASE FAMILY"/>
    <property type="match status" value="1"/>
</dbReference>
<gene>
    <name evidence="4" type="ORF">LCGC14_2506630</name>
</gene>
<sequence>LQLSAKIEEELARLDPPDRAEFMADLGIAESARDRLIHSCYKAMDMVSFLTCGEKQAQAWTIRAGTDAATAAGAIHTDIARGFIRAEVIAYDDLRAAGSEKAARAAGKYRLEGKHYVVLDGDVIFFRFNV</sequence>
<dbReference type="PROSITE" id="PS51880">
    <property type="entry name" value="TGS"/>
    <property type="match status" value="1"/>
</dbReference>
<dbReference type="InterPro" id="IPR012675">
    <property type="entry name" value="Beta-grasp_dom_sf"/>
</dbReference>
<dbReference type="Gene3D" id="3.40.50.300">
    <property type="entry name" value="P-loop containing nucleotide triphosphate hydrolases"/>
    <property type="match status" value="1"/>
</dbReference>
<name>A0A0F9DC47_9ZZZZ</name>
<protein>
    <recommendedName>
        <fullName evidence="3">TGS domain-containing protein</fullName>
    </recommendedName>
</protein>
<reference evidence="4" key="1">
    <citation type="journal article" date="2015" name="Nature">
        <title>Complex archaea that bridge the gap between prokaryotes and eukaryotes.</title>
        <authorList>
            <person name="Spang A."/>
            <person name="Saw J.H."/>
            <person name="Jorgensen S.L."/>
            <person name="Zaremba-Niedzwiedzka K."/>
            <person name="Martijn J."/>
            <person name="Lind A.E."/>
            <person name="van Eijk R."/>
            <person name="Schleper C."/>
            <person name="Guy L."/>
            <person name="Ettema T.J."/>
        </authorList>
    </citation>
    <scope>NUCLEOTIDE SEQUENCE</scope>
</reference>
<evidence type="ECO:0000259" key="3">
    <source>
        <dbReference type="PROSITE" id="PS51880"/>
    </source>
</evidence>
<dbReference type="EMBL" id="LAZR01040098">
    <property type="protein sequence ID" value="KKL15336.1"/>
    <property type="molecule type" value="Genomic_DNA"/>
</dbReference>
<accession>A0A0F9DC47</accession>
<dbReference type="GO" id="GO:0005737">
    <property type="term" value="C:cytoplasm"/>
    <property type="evidence" value="ECO:0007669"/>
    <property type="project" value="TreeGrafter"/>
</dbReference>
<proteinExistence type="predicted"/>
<feature type="non-terminal residue" evidence="4">
    <location>
        <position position="1"/>
    </location>
</feature>
<keyword evidence="2" id="KW-0067">ATP-binding</keyword>
<dbReference type="FunFam" id="3.10.20.30:FF:000001">
    <property type="entry name" value="Ribosome-binding ATPase YchF"/>
    <property type="match status" value="1"/>
</dbReference>
<evidence type="ECO:0000256" key="2">
    <source>
        <dbReference type="ARBA" id="ARBA00022840"/>
    </source>
</evidence>
<dbReference type="InterPro" id="IPR004095">
    <property type="entry name" value="TGS"/>
</dbReference>
<organism evidence="4">
    <name type="scientific">marine sediment metagenome</name>
    <dbReference type="NCBI Taxonomy" id="412755"/>
    <lineage>
        <taxon>unclassified sequences</taxon>
        <taxon>metagenomes</taxon>
        <taxon>ecological metagenomes</taxon>
    </lineage>
</organism>
<dbReference type="InterPro" id="IPR012676">
    <property type="entry name" value="TGS-like"/>
</dbReference>
<evidence type="ECO:0000256" key="1">
    <source>
        <dbReference type="ARBA" id="ARBA00022741"/>
    </source>
</evidence>